<evidence type="ECO:0000259" key="7">
    <source>
        <dbReference type="Pfam" id="PF03787"/>
    </source>
</evidence>
<organism evidence="8 9">
    <name type="scientific">Persephonella hydrogeniphila</name>
    <dbReference type="NCBI Taxonomy" id="198703"/>
    <lineage>
        <taxon>Bacteria</taxon>
        <taxon>Pseudomonadati</taxon>
        <taxon>Aquificota</taxon>
        <taxon>Aquificia</taxon>
        <taxon>Aquificales</taxon>
        <taxon>Hydrogenothermaceae</taxon>
        <taxon>Persephonella</taxon>
    </lineage>
</organism>
<evidence type="ECO:0000256" key="3">
    <source>
        <dbReference type="ARBA" id="ARBA00016113"/>
    </source>
</evidence>
<dbReference type="PANTHER" id="PTHR38007">
    <property type="entry name" value="CRISPR SYSTEM CMS PROTEIN CSM5"/>
    <property type="match status" value="1"/>
</dbReference>
<evidence type="ECO:0000256" key="6">
    <source>
        <dbReference type="ARBA" id="ARBA00031720"/>
    </source>
</evidence>
<dbReference type="GO" id="GO:0051607">
    <property type="term" value="P:defense response to virus"/>
    <property type="evidence" value="ECO:0007669"/>
    <property type="project" value="UniProtKB-KW"/>
</dbReference>
<dbReference type="PANTHER" id="PTHR38007:SF1">
    <property type="entry name" value="CRISPR SYSTEM CMS PROTEIN CSM5"/>
    <property type="match status" value="1"/>
</dbReference>
<dbReference type="RefSeq" id="WP_097000642.1">
    <property type="nucleotide sequence ID" value="NZ_OBEI01000006.1"/>
</dbReference>
<reference evidence="9" key="1">
    <citation type="submission" date="2017-09" db="EMBL/GenBank/DDBJ databases">
        <authorList>
            <person name="Varghese N."/>
            <person name="Submissions S."/>
        </authorList>
    </citation>
    <scope>NUCLEOTIDE SEQUENCE [LARGE SCALE GENOMIC DNA]</scope>
    <source>
        <strain evidence="9">DSM 15103</strain>
    </source>
</reference>
<keyword evidence="4" id="KW-0694">RNA-binding</keyword>
<dbReference type="OrthoDB" id="24360at2"/>
<comment type="function">
    <text evidence="1">This subunit might be involved in maturation of a crRNA intermediate to its mature form.</text>
</comment>
<dbReference type="InterPro" id="IPR005537">
    <property type="entry name" value="RAMP_III_fam"/>
</dbReference>
<evidence type="ECO:0000313" key="8">
    <source>
        <dbReference type="EMBL" id="SNZ09097.1"/>
    </source>
</evidence>
<dbReference type="GO" id="GO:0003723">
    <property type="term" value="F:RNA binding"/>
    <property type="evidence" value="ECO:0007669"/>
    <property type="project" value="UniProtKB-KW"/>
</dbReference>
<dbReference type="AlphaFoldDB" id="A0A285NJG6"/>
<dbReference type="Proteomes" id="UP000219036">
    <property type="component" value="Unassembled WGS sequence"/>
</dbReference>
<dbReference type="EMBL" id="OBEI01000006">
    <property type="protein sequence ID" value="SNZ09097.1"/>
    <property type="molecule type" value="Genomic_DNA"/>
</dbReference>
<sequence length="394" mass="46602">MKYQLIALSPIHIGNGNQISNWSYSVDNSKISIYNFEKVVSILKNDPRKLMNLTADIERNPLNKSLGDILKNYRLNVKPEYTVQLRGNIKKQRWDRNRRQNLTEYKQIWEFIKENGKVYIPGTEIKGAIRTALFYKILKDKSKEDQNLKDQFLREYEKCLHIKNYKDDRDKKKKIQSNFKRFSSRWENFVFRGDFNSTDAKRDILKILLVSDSNLKDPEDVLIVKDILALGVSRHFEEPHEIAKKESKFTIDIRIPFKKEYKQILPVTFSYLGMKKLREACSEFALSIIEAEIEYFYKTNELRPEEKSEILEILEKRKNLAKVSPERNWIILRLGKHQGFLSTTINLLVKELNPELYSKAYREIVPVARHTPNKSRKITIDNELLGWCILIPQE</sequence>
<comment type="similarity">
    <text evidence="2">Belongs to the CRISPR-associated Csm5 family.</text>
</comment>
<evidence type="ECO:0000256" key="2">
    <source>
        <dbReference type="ARBA" id="ARBA00006680"/>
    </source>
</evidence>
<accession>A0A285NJG6</accession>
<keyword evidence="9" id="KW-1185">Reference proteome</keyword>
<feature type="domain" description="CRISPR type III-associated protein" evidence="7">
    <location>
        <begin position="6"/>
        <end position="253"/>
    </location>
</feature>
<name>A0A285NJG6_9AQUI</name>
<evidence type="ECO:0000256" key="5">
    <source>
        <dbReference type="ARBA" id="ARBA00023118"/>
    </source>
</evidence>
<evidence type="ECO:0000256" key="1">
    <source>
        <dbReference type="ARBA" id="ARBA00003088"/>
    </source>
</evidence>
<proteinExistence type="inferred from homology"/>
<dbReference type="InterPro" id="IPR010173">
    <property type="entry name" value="CRISPR-assoc_Csm5"/>
</dbReference>
<evidence type="ECO:0000313" key="9">
    <source>
        <dbReference type="Proteomes" id="UP000219036"/>
    </source>
</evidence>
<keyword evidence="5" id="KW-0051">Antiviral defense</keyword>
<dbReference type="NCBIfam" id="TIGR01899">
    <property type="entry name" value="cas_TM1807_csm5"/>
    <property type="match status" value="1"/>
</dbReference>
<gene>
    <name evidence="8" type="ORF">SAMN06265182_1476</name>
</gene>
<dbReference type="Pfam" id="PF03787">
    <property type="entry name" value="RAMPs"/>
    <property type="match status" value="1"/>
</dbReference>
<evidence type="ECO:0000256" key="4">
    <source>
        <dbReference type="ARBA" id="ARBA00022884"/>
    </source>
</evidence>
<protein>
    <recommendedName>
        <fullName evidence="3">CRISPR system Cms protein Csm5</fullName>
    </recommendedName>
    <alternativeName>
        <fullName evidence="6">CRISPR type III A-associated protein Csm5</fullName>
    </alternativeName>
</protein>